<dbReference type="AlphaFoldDB" id="A0A453IZB6"/>
<dbReference type="Proteomes" id="UP000015105">
    <property type="component" value="Chromosome 4D"/>
</dbReference>
<dbReference type="PANTHER" id="PTHR47482:SF5">
    <property type="entry name" value="FAR1 DOMAIN-CONTAINING PROTEIN"/>
    <property type="match status" value="1"/>
</dbReference>
<evidence type="ECO:0000259" key="2">
    <source>
        <dbReference type="Pfam" id="PF10551"/>
    </source>
</evidence>
<reference evidence="4" key="1">
    <citation type="journal article" date="2014" name="Science">
        <title>Ancient hybridizations among the ancestral genomes of bread wheat.</title>
        <authorList>
            <consortium name="International Wheat Genome Sequencing Consortium,"/>
            <person name="Marcussen T."/>
            <person name="Sandve S.R."/>
            <person name="Heier L."/>
            <person name="Spannagl M."/>
            <person name="Pfeifer M."/>
            <person name="Jakobsen K.S."/>
            <person name="Wulff B.B."/>
            <person name="Steuernagel B."/>
            <person name="Mayer K.F."/>
            <person name="Olsen O.A."/>
        </authorList>
    </citation>
    <scope>NUCLEOTIDE SEQUENCE [LARGE SCALE GENOMIC DNA]</scope>
    <source>
        <strain evidence="4">cv. AL8/78</strain>
    </source>
</reference>
<dbReference type="PANTHER" id="PTHR47482">
    <property type="entry name" value="OS11G0632001 PROTEIN"/>
    <property type="match status" value="1"/>
</dbReference>
<evidence type="ECO:0000259" key="1">
    <source>
        <dbReference type="Pfam" id="PF03101"/>
    </source>
</evidence>
<evidence type="ECO:0000313" key="4">
    <source>
        <dbReference type="Proteomes" id="UP000015105"/>
    </source>
</evidence>
<sequence>VHCWETNKVSRDSSRSILAARGAGAHDAPCVMGGGADVVPNWAIGSSDPAVGPVSPDVPKLDQGVGLADGKFSGESCKTFSSGGGDVASGLATPAGVSHNSVQSSGCSGPTDSCMTFSSGGVVQPSGLATPAVVSHNSVQSSGSNGAADSCTTFSSGGMVLTSAWVGDGTPDVVSSCAVQSARHSGPASAKTTIRVGWKRRPRGPSAPDERAVVADRVPPLEAAIRGFADRRTEVVMNPVLGTIFDSMAEAYEFYNLYSWEVGFGIRYGKSRQNVNGMKCMQEIVCGCAGKPERENSSSMRSNCAAMLRLHRTDDGGWYVSENRASHNHEMLRTCAEKLHWPSHRHIDTYTRDLVKQLRQNNVNLGKVYTIIGSLFGRMENVPFTKRCLRTFCGKLSKEQADDDVRKTMDAFSELGSNDPEFSYVVEVDKESKIKTLLWTNGRSKMQYHNFGDVITFDTTYKTNLYDMPFGLFMGVQSFQSIIMGGVMMREEPIESFKWVFTEFIRLMGGKPPKTILTNQARAMEVAIQQMMPDTTHRWCKWHVLRKAKEHLGRITRKAVISGLRYTRLSMRYSLWTSLKQLGLSC</sequence>
<evidence type="ECO:0000313" key="3">
    <source>
        <dbReference type="EnsemblPlants" id="AET4Gv20739800.18"/>
    </source>
</evidence>
<dbReference type="InterPro" id="IPR018289">
    <property type="entry name" value="MULE_transposase_dom"/>
</dbReference>
<feature type="domain" description="MULE transposase" evidence="2">
    <location>
        <begin position="454"/>
        <end position="546"/>
    </location>
</feature>
<reference evidence="3" key="4">
    <citation type="submission" date="2019-03" db="UniProtKB">
        <authorList>
            <consortium name="EnsemblPlants"/>
        </authorList>
    </citation>
    <scope>IDENTIFICATION</scope>
</reference>
<keyword evidence="4" id="KW-1185">Reference proteome</keyword>
<dbReference type="InterPro" id="IPR004330">
    <property type="entry name" value="FAR1_DNA_bnd_dom"/>
</dbReference>
<organism evidence="3 4">
    <name type="scientific">Aegilops tauschii subsp. strangulata</name>
    <name type="common">Goatgrass</name>
    <dbReference type="NCBI Taxonomy" id="200361"/>
    <lineage>
        <taxon>Eukaryota</taxon>
        <taxon>Viridiplantae</taxon>
        <taxon>Streptophyta</taxon>
        <taxon>Embryophyta</taxon>
        <taxon>Tracheophyta</taxon>
        <taxon>Spermatophyta</taxon>
        <taxon>Magnoliopsida</taxon>
        <taxon>Liliopsida</taxon>
        <taxon>Poales</taxon>
        <taxon>Poaceae</taxon>
        <taxon>BOP clade</taxon>
        <taxon>Pooideae</taxon>
        <taxon>Triticodae</taxon>
        <taxon>Triticeae</taxon>
        <taxon>Triticinae</taxon>
        <taxon>Aegilops</taxon>
    </lineage>
</organism>
<protein>
    <recommendedName>
        <fullName evidence="5">Protein FAR1-RELATED SEQUENCE</fullName>
    </recommendedName>
</protein>
<dbReference type="STRING" id="200361.A0A453IZB6"/>
<dbReference type="Pfam" id="PF10551">
    <property type="entry name" value="MULE"/>
    <property type="match status" value="1"/>
</dbReference>
<accession>A0A453IZB6</accession>
<dbReference type="Pfam" id="PF03101">
    <property type="entry name" value="FAR1"/>
    <property type="match status" value="1"/>
</dbReference>
<proteinExistence type="predicted"/>
<reference evidence="4" key="2">
    <citation type="journal article" date="2017" name="Nat. Plants">
        <title>The Aegilops tauschii genome reveals multiple impacts of transposons.</title>
        <authorList>
            <person name="Zhao G."/>
            <person name="Zou C."/>
            <person name="Li K."/>
            <person name="Wang K."/>
            <person name="Li T."/>
            <person name="Gao L."/>
            <person name="Zhang X."/>
            <person name="Wang H."/>
            <person name="Yang Z."/>
            <person name="Liu X."/>
            <person name="Jiang W."/>
            <person name="Mao L."/>
            <person name="Kong X."/>
            <person name="Jiao Y."/>
            <person name="Jia J."/>
        </authorList>
    </citation>
    <scope>NUCLEOTIDE SEQUENCE [LARGE SCALE GENOMIC DNA]</scope>
    <source>
        <strain evidence="4">cv. AL8/78</strain>
    </source>
</reference>
<reference evidence="3" key="3">
    <citation type="journal article" date="2017" name="Nature">
        <title>Genome sequence of the progenitor of the wheat D genome Aegilops tauschii.</title>
        <authorList>
            <person name="Luo M.C."/>
            <person name="Gu Y.Q."/>
            <person name="Puiu D."/>
            <person name="Wang H."/>
            <person name="Twardziok S.O."/>
            <person name="Deal K.R."/>
            <person name="Huo N."/>
            <person name="Zhu T."/>
            <person name="Wang L."/>
            <person name="Wang Y."/>
            <person name="McGuire P.E."/>
            <person name="Liu S."/>
            <person name="Long H."/>
            <person name="Ramasamy R.K."/>
            <person name="Rodriguez J.C."/>
            <person name="Van S.L."/>
            <person name="Yuan L."/>
            <person name="Wang Z."/>
            <person name="Xia Z."/>
            <person name="Xiao L."/>
            <person name="Anderson O.D."/>
            <person name="Ouyang S."/>
            <person name="Liang Y."/>
            <person name="Zimin A.V."/>
            <person name="Pertea G."/>
            <person name="Qi P."/>
            <person name="Bennetzen J.L."/>
            <person name="Dai X."/>
            <person name="Dawson M.W."/>
            <person name="Muller H.G."/>
            <person name="Kugler K."/>
            <person name="Rivarola-Duarte L."/>
            <person name="Spannagl M."/>
            <person name="Mayer K.F.X."/>
            <person name="Lu F.H."/>
            <person name="Bevan M.W."/>
            <person name="Leroy P."/>
            <person name="Li P."/>
            <person name="You F.M."/>
            <person name="Sun Q."/>
            <person name="Liu Z."/>
            <person name="Lyons E."/>
            <person name="Wicker T."/>
            <person name="Salzberg S.L."/>
            <person name="Devos K.M."/>
            <person name="Dvorak J."/>
        </authorList>
    </citation>
    <scope>NUCLEOTIDE SEQUENCE [LARGE SCALE GENOMIC DNA]</scope>
    <source>
        <strain evidence="3">cv. AL8/78</strain>
    </source>
</reference>
<reference evidence="3" key="5">
    <citation type="journal article" date="2021" name="G3 (Bethesda)">
        <title>Aegilops tauschii genome assembly Aet v5.0 features greater sequence contiguity and improved annotation.</title>
        <authorList>
            <person name="Wang L."/>
            <person name="Zhu T."/>
            <person name="Rodriguez J.C."/>
            <person name="Deal K.R."/>
            <person name="Dubcovsky J."/>
            <person name="McGuire P.E."/>
            <person name="Lux T."/>
            <person name="Spannagl M."/>
            <person name="Mayer K.F.X."/>
            <person name="Baldrich P."/>
            <person name="Meyers B.C."/>
            <person name="Huo N."/>
            <person name="Gu Y.Q."/>
            <person name="Zhou H."/>
            <person name="Devos K.M."/>
            <person name="Bennetzen J.L."/>
            <person name="Unver T."/>
            <person name="Budak H."/>
            <person name="Gulick P.J."/>
            <person name="Galiba G."/>
            <person name="Kalapos B."/>
            <person name="Nelson D.R."/>
            <person name="Li P."/>
            <person name="You F.M."/>
            <person name="Luo M.C."/>
            <person name="Dvorak J."/>
        </authorList>
    </citation>
    <scope>NUCLEOTIDE SEQUENCE [LARGE SCALE GENOMIC DNA]</scope>
    <source>
        <strain evidence="3">cv. AL8/78</strain>
    </source>
</reference>
<name>A0A453IZB6_AEGTS</name>
<feature type="domain" description="FAR1" evidence="1">
    <location>
        <begin position="253"/>
        <end position="332"/>
    </location>
</feature>
<dbReference type="EnsemblPlants" id="AET4Gv20739800.18">
    <property type="protein sequence ID" value="AET4Gv20739800.18"/>
    <property type="gene ID" value="AET4Gv20739800"/>
</dbReference>
<evidence type="ECO:0008006" key="5">
    <source>
        <dbReference type="Google" id="ProtNLM"/>
    </source>
</evidence>
<dbReference type="Gramene" id="AET4Gv20739800.18">
    <property type="protein sequence ID" value="AET4Gv20739800.18"/>
    <property type="gene ID" value="AET4Gv20739800"/>
</dbReference>